<keyword evidence="2" id="KW-1185">Reference proteome</keyword>
<comment type="caution">
    <text evidence="1">The sequence shown here is derived from an EMBL/GenBank/DDBJ whole genome shotgun (WGS) entry which is preliminary data.</text>
</comment>
<evidence type="ECO:0000313" key="2">
    <source>
        <dbReference type="Proteomes" id="UP000790347"/>
    </source>
</evidence>
<organism evidence="1 2">
    <name type="scientific">Dermatophagoides farinae</name>
    <name type="common">American house dust mite</name>
    <dbReference type="NCBI Taxonomy" id="6954"/>
    <lineage>
        <taxon>Eukaryota</taxon>
        <taxon>Metazoa</taxon>
        <taxon>Ecdysozoa</taxon>
        <taxon>Arthropoda</taxon>
        <taxon>Chelicerata</taxon>
        <taxon>Arachnida</taxon>
        <taxon>Acari</taxon>
        <taxon>Acariformes</taxon>
        <taxon>Sarcoptiformes</taxon>
        <taxon>Astigmata</taxon>
        <taxon>Psoroptidia</taxon>
        <taxon>Analgoidea</taxon>
        <taxon>Pyroglyphidae</taxon>
        <taxon>Dermatophagoidinae</taxon>
        <taxon>Dermatophagoides</taxon>
    </lineage>
</organism>
<dbReference type="AlphaFoldDB" id="A0A922HUX4"/>
<proteinExistence type="predicted"/>
<accession>A0A922HUX4</accession>
<name>A0A922HUX4_DERFA</name>
<sequence length="83" mass="9057">MVELNGMDPKPEMKQIESCHITPLNATILYIKMAMDRILAKAKLLNDDDDGGGGGGGPLVVASLSIYIHYTTIYLTITEHLQP</sequence>
<reference evidence="1" key="1">
    <citation type="submission" date="2013-05" db="EMBL/GenBank/DDBJ databases">
        <authorList>
            <person name="Yim A.K.Y."/>
            <person name="Chan T.F."/>
            <person name="Ji K.M."/>
            <person name="Liu X.Y."/>
            <person name="Zhou J.W."/>
            <person name="Li R.Q."/>
            <person name="Yang K.Y."/>
            <person name="Li J."/>
            <person name="Li M."/>
            <person name="Law P.T.W."/>
            <person name="Wu Y.L."/>
            <person name="Cai Z.L."/>
            <person name="Qin H."/>
            <person name="Bao Y."/>
            <person name="Leung R.K.K."/>
            <person name="Ng P.K.S."/>
            <person name="Zou J."/>
            <person name="Zhong X.J."/>
            <person name="Ran P.X."/>
            <person name="Zhong N.S."/>
            <person name="Liu Z.G."/>
            <person name="Tsui S.K.W."/>
        </authorList>
    </citation>
    <scope>NUCLEOTIDE SEQUENCE</scope>
    <source>
        <strain evidence="1">Derf</strain>
        <tissue evidence="1">Whole organism</tissue>
    </source>
</reference>
<evidence type="ECO:0000313" key="1">
    <source>
        <dbReference type="EMBL" id="KAH9506699.1"/>
    </source>
</evidence>
<dbReference type="Proteomes" id="UP000790347">
    <property type="component" value="Unassembled WGS sequence"/>
</dbReference>
<dbReference type="EMBL" id="ASGP02000005">
    <property type="protein sequence ID" value="KAH9506699.1"/>
    <property type="molecule type" value="Genomic_DNA"/>
</dbReference>
<protein>
    <submittedName>
        <fullName evidence="1">Uncharacterized protein</fullName>
    </submittedName>
</protein>
<gene>
    <name evidence="1" type="ORF">DERF_011418</name>
</gene>
<reference evidence="1" key="2">
    <citation type="journal article" date="2022" name="Res Sq">
        <title>Comparative Genomics Reveals Insights into the Divergent Evolution of Astigmatic Mites and Household Pest Adaptations.</title>
        <authorList>
            <person name="Xiong Q."/>
            <person name="Wan A.T.-Y."/>
            <person name="Liu X.-Y."/>
            <person name="Fung C.S.-H."/>
            <person name="Xiao X."/>
            <person name="Malainual N."/>
            <person name="Hou J."/>
            <person name="Wang L."/>
            <person name="Wang M."/>
            <person name="Yang K."/>
            <person name="Cui Y."/>
            <person name="Leung E."/>
            <person name="Nong W."/>
            <person name="Shin S.-K."/>
            <person name="Au S."/>
            <person name="Jeong K.Y."/>
            <person name="Chew F.T."/>
            <person name="Hui J."/>
            <person name="Leung T.F."/>
            <person name="Tungtrongchitr A."/>
            <person name="Zhong N."/>
            <person name="Liu Z."/>
            <person name="Tsui S."/>
        </authorList>
    </citation>
    <scope>NUCLEOTIDE SEQUENCE</scope>
    <source>
        <strain evidence="1">Derf</strain>
        <tissue evidence="1">Whole organism</tissue>
    </source>
</reference>